<evidence type="ECO:0000256" key="7">
    <source>
        <dbReference type="ARBA" id="ARBA00023027"/>
    </source>
</evidence>
<keyword evidence="6" id="KW-1133">Transmembrane helix</keyword>
<keyword evidence="4" id="KW-0521">NADP</keyword>
<evidence type="ECO:0000256" key="5">
    <source>
        <dbReference type="ARBA" id="ARBA00022967"/>
    </source>
</evidence>
<comment type="caution">
    <text evidence="11">The sequence shown here is derived from an EMBL/GenBank/DDBJ whole genome shotgun (WGS) entry which is preliminary data.</text>
</comment>
<evidence type="ECO:0000313" key="12">
    <source>
        <dbReference type="Proteomes" id="UP000473325"/>
    </source>
</evidence>
<dbReference type="EMBL" id="WUEK01000003">
    <property type="protein sequence ID" value="MXG89111.1"/>
    <property type="molecule type" value="Genomic_DNA"/>
</dbReference>
<dbReference type="GO" id="GO:0016020">
    <property type="term" value="C:membrane"/>
    <property type="evidence" value="ECO:0007669"/>
    <property type="project" value="UniProtKB-SubCell"/>
</dbReference>
<evidence type="ECO:0000259" key="10">
    <source>
        <dbReference type="Pfam" id="PF02233"/>
    </source>
</evidence>
<sequence length="141" mass="14871">MPDLTPDLTGAVVVPGFGLAAAQAHHALRALDAAYGDTWVHLVHPLAGRYPGHLDLLLDLAGVPWERRVGPEHDLRGATVLAVGANDVLTWLELSPERLVAVTDGGPSFDGTQAPVLGDPRTTLLRGDAGEVLRKLQPTTP</sequence>
<evidence type="ECO:0000256" key="9">
    <source>
        <dbReference type="ARBA" id="ARBA00048202"/>
    </source>
</evidence>
<name>A0A6L7EZ09_9ACTN</name>
<comment type="subcellular location">
    <subcellularLocation>
        <location evidence="1">Membrane</location>
        <topology evidence="1">Multi-pass membrane protein</topology>
    </subcellularLocation>
</comment>
<dbReference type="GO" id="GO:0008750">
    <property type="term" value="F:proton-translocating NAD(P)+ transhydrogenase activity"/>
    <property type="evidence" value="ECO:0007669"/>
    <property type="project" value="UniProtKB-EC"/>
</dbReference>
<dbReference type="SUPFAM" id="SSF52467">
    <property type="entry name" value="DHS-like NAD/FAD-binding domain"/>
    <property type="match status" value="1"/>
</dbReference>
<dbReference type="Proteomes" id="UP000473325">
    <property type="component" value="Unassembled WGS sequence"/>
</dbReference>
<organism evidence="11 12">
    <name type="scientific">Nocardioides flavescens</name>
    <dbReference type="NCBI Taxonomy" id="2691959"/>
    <lineage>
        <taxon>Bacteria</taxon>
        <taxon>Bacillati</taxon>
        <taxon>Actinomycetota</taxon>
        <taxon>Actinomycetes</taxon>
        <taxon>Propionibacteriales</taxon>
        <taxon>Nocardioidaceae</taxon>
        <taxon>Nocardioides</taxon>
    </lineage>
</organism>
<keyword evidence="3" id="KW-0812">Transmembrane</keyword>
<evidence type="ECO:0000256" key="1">
    <source>
        <dbReference type="ARBA" id="ARBA00004141"/>
    </source>
</evidence>
<comment type="catalytic activity">
    <reaction evidence="9">
        <text>NAD(+) + NADPH + H(+)(in) = NADH + NADP(+) + H(+)(out)</text>
        <dbReference type="Rhea" id="RHEA:47992"/>
        <dbReference type="ChEBI" id="CHEBI:15378"/>
        <dbReference type="ChEBI" id="CHEBI:57540"/>
        <dbReference type="ChEBI" id="CHEBI:57783"/>
        <dbReference type="ChEBI" id="CHEBI:57945"/>
        <dbReference type="ChEBI" id="CHEBI:58349"/>
        <dbReference type="EC" id="7.1.1.1"/>
    </reaction>
</comment>
<feature type="domain" description="NADP transhydrogenase beta-like" evidence="10">
    <location>
        <begin position="12"/>
        <end position="89"/>
    </location>
</feature>
<dbReference type="EC" id="7.1.1.1" evidence="2"/>
<dbReference type="Gene3D" id="3.40.50.1220">
    <property type="entry name" value="TPP-binding domain"/>
    <property type="match status" value="1"/>
</dbReference>
<evidence type="ECO:0000256" key="3">
    <source>
        <dbReference type="ARBA" id="ARBA00022692"/>
    </source>
</evidence>
<evidence type="ECO:0000256" key="6">
    <source>
        <dbReference type="ARBA" id="ARBA00022989"/>
    </source>
</evidence>
<keyword evidence="5" id="KW-1278">Translocase</keyword>
<evidence type="ECO:0000313" key="11">
    <source>
        <dbReference type="EMBL" id="MXG89111.1"/>
    </source>
</evidence>
<keyword evidence="8" id="KW-0472">Membrane</keyword>
<accession>A0A6L7EZ09</accession>
<keyword evidence="7" id="KW-0520">NAD</keyword>
<proteinExistence type="predicted"/>
<evidence type="ECO:0000256" key="8">
    <source>
        <dbReference type="ARBA" id="ARBA00023136"/>
    </source>
</evidence>
<dbReference type="InterPro" id="IPR029035">
    <property type="entry name" value="DHS-like_NAD/FAD-binding_dom"/>
</dbReference>
<evidence type="ECO:0000256" key="2">
    <source>
        <dbReference type="ARBA" id="ARBA00012943"/>
    </source>
</evidence>
<gene>
    <name evidence="11" type="ORF">GRQ65_06055</name>
</gene>
<dbReference type="Pfam" id="PF02233">
    <property type="entry name" value="PNTB"/>
    <property type="match status" value="1"/>
</dbReference>
<reference evidence="11 12" key="1">
    <citation type="submission" date="2019-12" db="EMBL/GenBank/DDBJ databases">
        <authorList>
            <person name="Kun Z."/>
        </authorList>
    </citation>
    <scope>NUCLEOTIDE SEQUENCE [LARGE SCALE GENOMIC DNA]</scope>
    <source>
        <strain evidence="11 12">YIM 123512</strain>
    </source>
</reference>
<dbReference type="RefSeq" id="WP_160876212.1">
    <property type="nucleotide sequence ID" value="NZ_WUEK01000003.1"/>
</dbReference>
<protein>
    <recommendedName>
        <fullName evidence="2">proton-translocating NAD(P)(+) transhydrogenase</fullName>
        <ecNumber evidence="2">7.1.1.1</ecNumber>
    </recommendedName>
</protein>
<dbReference type="InterPro" id="IPR034300">
    <property type="entry name" value="PNTB-like"/>
</dbReference>
<evidence type="ECO:0000256" key="4">
    <source>
        <dbReference type="ARBA" id="ARBA00022857"/>
    </source>
</evidence>
<keyword evidence="12" id="KW-1185">Reference proteome</keyword>
<dbReference type="AlphaFoldDB" id="A0A6L7EZ09"/>